<dbReference type="Gene3D" id="3.40.50.1820">
    <property type="entry name" value="alpha/beta hydrolase"/>
    <property type="match status" value="1"/>
</dbReference>
<dbReference type="EMBL" id="JBIRGH010000010">
    <property type="protein sequence ID" value="MFH8586297.1"/>
    <property type="molecule type" value="Genomic_DNA"/>
</dbReference>
<evidence type="ECO:0008006" key="5">
    <source>
        <dbReference type="Google" id="ProtNLM"/>
    </source>
</evidence>
<dbReference type="InterPro" id="IPR000675">
    <property type="entry name" value="Cutinase/axe"/>
</dbReference>
<evidence type="ECO:0000313" key="4">
    <source>
        <dbReference type="Proteomes" id="UP001610990"/>
    </source>
</evidence>
<dbReference type="InterPro" id="IPR029058">
    <property type="entry name" value="AB_hydrolase_fold"/>
</dbReference>
<evidence type="ECO:0000313" key="3">
    <source>
        <dbReference type="EMBL" id="MFH8586297.1"/>
    </source>
</evidence>
<keyword evidence="1" id="KW-0378">Hydrolase</keyword>
<keyword evidence="2" id="KW-0732">Signal</keyword>
<proteinExistence type="predicted"/>
<dbReference type="SUPFAM" id="SSF53474">
    <property type="entry name" value="alpha/beta-Hydrolases"/>
    <property type="match status" value="1"/>
</dbReference>
<evidence type="ECO:0000256" key="2">
    <source>
        <dbReference type="SAM" id="SignalP"/>
    </source>
</evidence>
<dbReference type="Proteomes" id="UP001610990">
    <property type="component" value="Unassembled WGS sequence"/>
</dbReference>
<protein>
    <recommendedName>
        <fullName evidence="5">PE-PPE domain-containing protein</fullName>
    </recommendedName>
</protein>
<feature type="chain" id="PRO_5045891749" description="PE-PPE domain-containing protein" evidence="2">
    <location>
        <begin position="37"/>
        <end position="251"/>
    </location>
</feature>
<evidence type="ECO:0000256" key="1">
    <source>
        <dbReference type="ARBA" id="ARBA00022801"/>
    </source>
</evidence>
<accession>A0ABW7RE08</accession>
<dbReference type="SMART" id="SM01110">
    <property type="entry name" value="Cutinase"/>
    <property type="match status" value="1"/>
</dbReference>
<name>A0ABW7RE08_9ACTN</name>
<sequence>MTRSSVPPRRRWFLAIVLSIAGVASALIGSAGTVQAAPARRAQPCGPVMFVVPGWQDGGAQKLLDPAFAPEGANPVRIPYPNSVNDINLYTDVDAGVANLRTALYNLYVTYGCDLNTKVYIVGFSLGALVAGTVLETEPPGRNIQGILFADGRRQPGESNWPGDPGGLVGHLPVPGPGGAGFRPLDGFRYPTLSLCNGPNSAGGSDLICFGGTNLDSYFSSHPYYSFDVATELRIHGEGPYPHNLRNRVIP</sequence>
<dbReference type="RefSeq" id="WP_367428784.1">
    <property type="nucleotide sequence ID" value="NZ_CP108413.1"/>
</dbReference>
<reference evidence="3 4" key="1">
    <citation type="submission" date="2024-10" db="EMBL/GenBank/DDBJ databases">
        <title>The Natural Products Discovery Center: Release of the First 8490 Sequenced Strains for Exploring Actinobacteria Biosynthetic Diversity.</title>
        <authorList>
            <person name="Kalkreuter E."/>
            <person name="Kautsar S.A."/>
            <person name="Yang D."/>
            <person name="Bader C.D."/>
            <person name="Teijaro C.N."/>
            <person name="Fluegel L."/>
            <person name="Davis C.M."/>
            <person name="Simpson J.R."/>
            <person name="Lauterbach L."/>
            <person name="Steele A.D."/>
            <person name="Gui C."/>
            <person name="Meng S."/>
            <person name="Li G."/>
            <person name="Viehrig K."/>
            <person name="Ye F."/>
            <person name="Su P."/>
            <person name="Kiefer A.F."/>
            <person name="Nichols A."/>
            <person name="Cepeda A.J."/>
            <person name="Yan W."/>
            <person name="Fan B."/>
            <person name="Jiang Y."/>
            <person name="Adhikari A."/>
            <person name="Zheng C.-J."/>
            <person name="Schuster L."/>
            <person name="Cowan T.M."/>
            <person name="Smanski M.J."/>
            <person name="Chevrette M.G."/>
            <person name="De Carvalho L.P.S."/>
            <person name="Shen B."/>
        </authorList>
    </citation>
    <scope>NUCLEOTIDE SEQUENCE [LARGE SCALE GENOMIC DNA]</scope>
    <source>
        <strain evidence="3 4">NPDC018013</strain>
    </source>
</reference>
<comment type="caution">
    <text evidence="3">The sequence shown here is derived from an EMBL/GenBank/DDBJ whole genome shotgun (WGS) entry which is preliminary data.</text>
</comment>
<keyword evidence="4" id="KW-1185">Reference proteome</keyword>
<gene>
    <name evidence="3" type="ORF">ACH4GP_18130</name>
</gene>
<organism evidence="3 4">
    <name type="scientific">Streptomyces celluloflavus</name>
    <dbReference type="NCBI Taxonomy" id="58344"/>
    <lineage>
        <taxon>Bacteria</taxon>
        <taxon>Bacillati</taxon>
        <taxon>Actinomycetota</taxon>
        <taxon>Actinomycetes</taxon>
        <taxon>Kitasatosporales</taxon>
        <taxon>Streptomycetaceae</taxon>
        <taxon>Streptomyces</taxon>
    </lineage>
</organism>
<feature type="signal peptide" evidence="2">
    <location>
        <begin position="1"/>
        <end position="36"/>
    </location>
</feature>